<dbReference type="InterPro" id="IPR002545">
    <property type="entry name" value="CheW-lke_dom"/>
</dbReference>
<dbReference type="PANTHER" id="PTHR22617">
    <property type="entry name" value="CHEMOTAXIS SENSOR HISTIDINE KINASE-RELATED"/>
    <property type="match status" value="1"/>
</dbReference>
<feature type="domain" description="CheW-like" evidence="1">
    <location>
        <begin position="8"/>
        <end position="148"/>
    </location>
</feature>
<dbReference type="OrthoDB" id="9794382at2"/>
<dbReference type="GO" id="GO:0006935">
    <property type="term" value="P:chemotaxis"/>
    <property type="evidence" value="ECO:0007669"/>
    <property type="project" value="InterPro"/>
</dbReference>
<dbReference type="AlphaFoldDB" id="A0A239CX61"/>
<dbReference type="Gene3D" id="2.30.30.40">
    <property type="entry name" value="SH3 Domains"/>
    <property type="match status" value="1"/>
</dbReference>
<dbReference type="Pfam" id="PF01584">
    <property type="entry name" value="CheW"/>
    <property type="match status" value="1"/>
</dbReference>
<dbReference type="Proteomes" id="UP000198356">
    <property type="component" value="Unassembled WGS sequence"/>
</dbReference>
<sequence>MTPRPTDSRQYATFRVADLFLGIEVLKVQELIRRQEMTHVPLAPQAVEGLINLRGQIVIAIDTRRSLGLPAAEGDDQRVNIAIRTGDSVVSLLVDEVCDVIDIPLSAYAPVPENMPLEQRQLIQCVYHVKDGLMLVLDTARVFENACS</sequence>
<dbReference type="SMART" id="SM00260">
    <property type="entry name" value="CheW"/>
    <property type="match status" value="1"/>
</dbReference>
<dbReference type="SUPFAM" id="SSF50341">
    <property type="entry name" value="CheW-like"/>
    <property type="match status" value="1"/>
</dbReference>
<dbReference type="InterPro" id="IPR036061">
    <property type="entry name" value="CheW-like_dom_sf"/>
</dbReference>
<dbReference type="InterPro" id="IPR039315">
    <property type="entry name" value="CheW"/>
</dbReference>
<dbReference type="Gene3D" id="2.40.50.180">
    <property type="entry name" value="CheA-289, Domain 4"/>
    <property type="match status" value="1"/>
</dbReference>
<protein>
    <submittedName>
        <fullName evidence="2">CheW protein</fullName>
    </submittedName>
</protein>
<dbReference type="PANTHER" id="PTHR22617:SF23">
    <property type="entry name" value="CHEMOTAXIS PROTEIN CHEW"/>
    <property type="match status" value="1"/>
</dbReference>
<dbReference type="EMBL" id="FZOU01000001">
    <property type="protein sequence ID" value="SNS23943.1"/>
    <property type="molecule type" value="Genomic_DNA"/>
</dbReference>
<dbReference type="PROSITE" id="PS50851">
    <property type="entry name" value="CHEW"/>
    <property type="match status" value="1"/>
</dbReference>
<evidence type="ECO:0000313" key="2">
    <source>
        <dbReference type="EMBL" id="SNS23943.1"/>
    </source>
</evidence>
<proteinExistence type="predicted"/>
<dbReference type="GO" id="GO:0007165">
    <property type="term" value="P:signal transduction"/>
    <property type="evidence" value="ECO:0007669"/>
    <property type="project" value="InterPro"/>
</dbReference>
<keyword evidence="3" id="KW-1185">Reference proteome</keyword>
<dbReference type="RefSeq" id="WP_089406465.1">
    <property type="nucleotide sequence ID" value="NZ_FZOU01000001.1"/>
</dbReference>
<reference evidence="2 3" key="1">
    <citation type="submission" date="2017-06" db="EMBL/GenBank/DDBJ databases">
        <authorList>
            <person name="Kim H.J."/>
            <person name="Triplett B.A."/>
        </authorList>
    </citation>
    <scope>NUCLEOTIDE SEQUENCE [LARGE SCALE GENOMIC DNA]</scope>
    <source>
        <strain evidence="2 3">DSM 18704</strain>
    </source>
</reference>
<dbReference type="GO" id="GO:0005829">
    <property type="term" value="C:cytosol"/>
    <property type="evidence" value="ECO:0007669"/>
    <property type="project" value="TreeGrafter"/>
</dbReference>
<accession>A0A239CX61</accession>
<name>A0A239CX61_9BACT</name>
<gene>
    <name evidence="2" type="ORF">SAMN05421770_101125</name>
</gene>
<organism evidence="2 3">
    <name type="scientific">Granulicella rosea</name>
    <dbReference type="NCBI Taxonomy" id="474952"/>
    <lineage>
        <taxon>Bacteria</taxon>
        <taxon>Pseudomonadati</taxon>
        <taxon>Acidobacteriota</taxon>
        <taxon>Terriglobia</taxon>
        <taxon>Terriglobales</taxon>
        <taxon>Acidobacteriaceae</taxon>
        <taxon>Granulicella</taxon>
    </lineage>
</organism>
<evidence type="ECO:0000259" key="1">
    <source>
        <dbReference type="PROSITE" id="PS50851"/>
    </source>
</evidence>
<evidence type="ECO:0000313" key="3">
    <source>
        <dbReference type="Proteomes" id="UP000198356"/>
    </source>
</evidence>